<evidence type="ECO:0000256" key="1">
    <source>
        <dbReference type="ARBA" id="ARBA00001968"/>
    </source>
</evidence>
<dbReference type="GO" id="GO:0004521">
    <property type="term" value="F:RNA endonuclease activity"/>
    <property type="evidence" value="ECO:0007669"/>
    <property type="project" value="InterPro"/>
</dbReference>
<dbReference type="PANTHER" id="PTHR30636:SF3">
    <property type="entry name" value="UPF0701 PROTEIN YICC"/>
    <property type="match status" value="1"/>
</dbReference>
<dbReference type="PANTHER" id="PTHR30636">
    <property type="entry name" value="UPF0701 PROTEIN YICC"/>
    <property type="match status" value="1"/>
</dbReference>
<name>A0A517T0D0_9BACT</name>
<keyword evidence="9" id="KW-1185">Reference proteome</keyword>
<evidence type="ECO:0000259" key="7">
    <source>
        <dbReference type="Pfam" id="PF08340"/>
    </source>
</evidence>
<reference evidence="8 9" key="1">
    <citation type="submission" date="2019-02" db="EMBL/GenBank/DDBJ databases">
        <title>Deep-cultivation of Planctomycetes and their phenomic and genomic characterization uncovers novel biology.</title>
        <authorList>
            <person name="Wiegand S."/>
            <person name="Jogler M."/>
            <person name="Boedeker C."/>
            <person name="Pinto D."/>
            <person name="Vollmers J."/>
            <person name="Rivas-Marin E."/>
            <person name="Kohn T."/>
            <person name="Peeters S.H."/>
            <person name="Heuer A."/>
            <person name="Rast P."/>
            <person name="Oberbeckmann S."/>
            <person name="Bunk B."/>
            <person name="Jeske O."/>
            <person name="Meyerdierks A."/>
            <person name="Storesund J.E."/>
            <person name="Kallscheuer N."/>
            <person name="Luecker S."/>
            <person name="Lage O.M."/>
            <person name="Pohl T."/>
            <person name="Merkel B.J."/>
            <person name="Hornburger P."/>
            <person name="Mueller R.-W."/>
            <person name="Bruemmer F."/>
            <person name="Labrenz M."/>
            <person name="Spormann A.M."/>
            <person name="Op den Camp H."/>
            <person name="Overmann J."/>
            <person name="Amann R."/>
            <person name="Jetten M.S.M."/>
            <person name="Mascher T."/>
            <person name="Medema M.H."/>
            <person name="Devos D.P."/>
            <person name="Kaster A.-K."/>
            <person name="Ovreas L."/>
            <person name="Rohde M."/>
            <person name="Galperin M.Y."/>
            <person name="Jogler C."/>
        </authorList>
    </citation>
    <scope>NUCLEOTIDE SEQUENCE [LARGE SCALE GENOMIC DNA]</scope>
    <source>
        <strain evidence="8 9">SV_7m_r</strain>
    </source>
</reference>
<keyword evidence="3" id="KW-0255">Endonuclease</keyword>
<dbReference type="InterPro" id="IPR013551">
    <property type="entry name" value="YicC-like_C"/>
</dbReference>
<protein>
    <recommendedName>
        <fullName evidence="10">YicC family protein</fullName>
    </recommendedName>
</protein>
<dbReference type="InterPro" id="IPR013527">
    <property type="entry name" value="YicC-like_N"/>
</dbReference>
<evidence type="ECO:0000313" key="8">
    <source>
        <dbReference type="EMBL" id="QDT61849.1"/>
    </source>
</evidence>
<dbReference type="Pfam" id="PF08340">
    <property type="entry name" value="YicC-like_C"/>
    <property type="match status" value="1"/>
</dbReference>
<sequence length="353" mass="38572">MLSLRSFHHCVNPDVMPESEATIEPADVQTGGELAPTVSSSVERFAVHSMTGQGSASVVTEFGMVKVELRSVNHRGFKCSMRLPEILSGFEGRIEAVARNHLHRGSINLSVHLETRPEAVAGRVNQDVLVGYLRQFKDAAEQAGLEWGTEANVDVGSLLNLPGVQSGQWGSGKQSEQLFAQMQPALLDAVAGLAQMRSQEGRNMGQVLLAETQGMRNSVAAIAQLAPRISDHYRQRLEGKVKRALAEQGLEIDPLDLLREVQIYADKTDISEELTRLDSHFELFDAVVCNGPESVGKSGATEPTGRRLDFIIQEMFRETNTIGSKGSDAQIAALVVDLKCGIERMRELVQNIE</sequence>
<comment type="cofactor">
    <cofactor evidence="1">
        <name>a divalent metal cation</name>
        <dbReference type="ChEBI" id="CHEBI:60240"/>
    </cofactor>
</comment>
<dbReference type="AlphaFoldDB" id="A0A517T0D0"/>
<dbReference type="Pfam" id="PF03755">
    <property type="entry name" value="YicC-like_N"/>
    <property type="match status" value="1"/>
</dbReference>
<evidence type="ECO:0000256" key="5">
    <source>
        <dbReference type="ARBA" id="ARBA00035648"/>
    </source>
</evidence>
<feature type="domain" description="Endoribonuclease YicC-like C-terminal" evidence="7">
    <location>
        <begin position="222"/>
        <end position="353"/>
    </location>
</feature>
<comment type="similarity">
    <text evidence="5">Belongs to the YicC/YloC family.</text>
</comment>
<evidence type="ECO:0000256" key="3">
    <source>
        <dbReference type="ARBA" id="ARBA00022759"/>
    </source>
</evidence>
<feature type="domain" description="Endoribonuclease YicC-like N-terminal" evidence="6">
    <location>
        <begin position="47"/>
        <end position="204"/>
    </location>
</feature>
<dbReference type="Proteomes" id="UP000315003">
    <property type="component" value="Chromosome"/>
</dbReference>
<organism evidence="8 9">
    <name type="scientific">Stieleria bergensis</name>
    <dbReference type="NCBI Taxonomy" id="2528025"/>
    <lineage>
        <taxon>Bacteria</taxon>
        <taxon>Pseudomonadati</taxon>
        <taxon>Planctomycetota</taxon>
        <taxon>Planctomycetia</taxon>
        <taxon>Pirellulales</taxon>
        <taxon>Pirellulaceae</taxon>
        <taxon>Stieleria</taxon>
    </lineage>
</organism>
<dbReference type="EMBL" id="CP036272">
    <property type="protein sequence ID" value="QDT61849.1"/>
    <property type="molecule type" value="Genomic_DNA"/>
</dbReference>
<dbReference type="InterPro" id="IPR005229">
    <property type="entry name" value="YicC/YloC-like"/>
</dbReference>
<evidence type="ECO:0000313" key="9">
    <source>
        <dbReference type="Proteomes" id="UP000315003"/>
    </source>
</evidence>
<proteinExistence type="inferred from homology"/>
<accession>A0A517T0D0</accession>
<dbReference type="GO" id="GO:0016787">
    <property type="term" value="F:hydrolase activity"/>
    <property type="evidence" value="ECO:0007669"/>
    <property type="project" value="UniProtKB-KW"/>
</dbReference>
<evidence type="ECO:0000256" key="4">
    <source>
        <dbReference type="ARBA" id="ARBA00022801"/>
    </source>
</evidence>
<evidence type="ECO:0000259" key="6">
    <source>
        <dbReference type="Pfam" id="PF03755"/>
    </source>
</evidence>
<keyword evidence="2" id="KW-0540">Nuclease</keyword>
<gene>
    <name evidence="8" type="ORF">SV7mr_43900</name>
</gene>
<evidence type="ECO:0008006" key="10">
    <source>
        <dbReference type="Google" id="ProtNLM"/>
    </source>
</evidence>
<evidence type="ECO:0000256" key="2">
    <source>
        <dbReference type="ARBA" id="ARBA00022722"/>
    </source>
</evidence>
<keyword evidence="4" id="KW-0378">Hydrolase</keyword>
<dbReference type="OrthoDB" id="9771229at2"/>
<dbReference type="NCBIfam" id="TIGR00255">
    <property type="entry name" value="YicC/YloC family endoribonuclease"/>
    <property type="match status" value="1"/>
</dbReference>